<organism evidence="2 3">
    <name type="scientific">Acorus gramineus</name>
    <name type="common">Dwarf sweet flag</name>
    <dbReference type="NCBI Taxonomy" id="55184"/>
    <lineage>
        <taxon>Eukaryota</taxon>
        <taxon>Viridiplantae</taxon>
        <taxon>Streptophyta</taxon>
        <taxon>Embryophyta</taxon>
        <taxon>Tracheophyta</taxon>
        <taxon>Spermatophyta</taxon>
        <taxon>Magnoliopsida</taxon>
        <taxon>Liliopsida</taxon>
        <taxon>Acoraceae</taxon>
        <taxon>Acorus</taxon>
    </lineage>
</organism>
<evidence type="ECO:0000313" key="2">
    <source>
        <dbReference type="EMBL" id="KAK1264473.1"/>
    </source>
</evidence>
<comment type="caution">
    <text evidence="2">The sequence shown here is derived from an EMBL/GenBank/DDBJ whole genome shotgun (WGS) entry which is preliminary data.</text>
</comment>
<accession>A0AAV9AJU1</accession>
<proteinExistence type="predicted"/>
<gene>
    <name evidence="2" type="ORF">QJS04_geneDACA018127</name>
</gene>
<protein>
    <submittedName>
        <fullName evidence="2">Uncharacterized protein</fullName>
    </submittedName>
</protein>
<dbReference type="AlphaFoldDB" id="A0AAV9AJU1"/>
<dbReference type="Proteomes" id="UP001179952">
    <property type="component" value="Unassembled WGS sequence"/>
</dbReference>
<dbReference type="EMBL" id="JAUJYN010000008">
    <property type="protein sequence ID" value="KAK1264473.1"/>
    <property type="molecule type" value="Genomic_DNA"/>
</dbReference>
<keyword evidence="3" id="KW-1185">Reference proteome</keyword>
<feature type="chain" id="PRO_5043474133" evidence="1">
    <location>
        <begin position="29"/>
        <end position="52"/>
    </location>
</feature>
<name>A0AAV9AJU1_ACOGR</name>
<keyword evidence="1" id="KW-0732">Signal</keyword>
<sequence>MGVCGGLGLSYQMLILTSLHLLDLLIRSTTQMYMKCESGFVNKIYHPNVYEM</sequence>
<evidence type="ECO:0000313" key="3">
    <source>
        <dbReference type="Proteomes" id="UP001179952"/>
    </source>
</evidence>
<feature type="signal peptide" evidence="1">
    <location>
        <begin position="1"/>
        <end position="28"/>
    </location>
</feature>
<reference evidence="2" key="1">
    <citation type="journal article" date="2023" name="Nat. Commun.">
        <title>Diploid and tetraploid genomes of Acorus and the evolution of monocots.</title>
        <authorList>
            <person name="Ma L."/>
            <person name="Liu K.W."/>
            <person name="Li Z."/>
            <person name="Hsiao Y.Y."/>
            <person name="Qi Y."/>
            <person name="Fu T."/>
            <person name="Tang G.D."/>
            <person name="Zhang D."/>
            <person name="Sun W.H."/>
            <person name="Liu D.K."/>
            <person name="Li Y."/>
            <person name="Chen G.Z."/>
            <person name="Liu X.D."/>
            <person name="Liao X.Y."/>
            <person name="Jiang Y.T."/>
            <person name="Yu X."/>
            <person name="Hao Y."/>
            <person name="Huang J."/>
            <person name="Zhao X.W."/>
            <person name="Ke S."/>
            <person name="Chen Y.Y."/>
            <person name="Wu W.L."/>
            <person name="Hsu J.L."/>
            <person name="Lin Y.F."/>
            <person name="Huang M.D."/>
            <person name="Li C.Y."/>
            <person name="Huang L."/>
            <person name="Wang Z.W."/>
            <person name="Zhao X."/>
            <person name="Zhong W.Y."/>
            <person name="Peng D.H."/>
            <person name="Ahmad S."/>
            <person name="Lan S."/>
            <person name="Zhang J.S."/>
            <person name="Tsai W.C."/>
            <person name="Van de Peer Y."/>
            <person name="Liu Z.J."/>
        </authorList>
    </citation>
    <scope>NUCLEOTIDE SEQUENCE</scope>
    <source>
        <strain evidence="2">SCP</strain>
    </source>
</reference>
<reference evidence="2" key="2">
    <citation type="submission" date="2023-06" db="EMBL/GenBank/DDBJ databases">
        <authorList>
            <person name="Ma L."/>
            <person name="Liu K.-W."/>
            <person name="Li Z."/>
            <person name="Hsiao Y.-Y."/>
            <person name="Qi Y."/>
            <person name="Fu T."/>
            <person name="Tang G."/>
            <person name="Zhang D."/>
            <person name="Sun W.-H."/>
            <person name="Liu D.-K."/>
            <person name="Li Y."/>
            <person name="Chen G.-Z."/>
            <person name="Liu X.-D."/>
            <person name="Liao X.-Y."/>
            <person name="Jiang Y.-T."/>
            <person name="Yu X."/>
            <person name="Hao Y."/>
            <person name="Huang J."/>
            <person name="Zhao X.-W."/>
            <person name="Ke S."/>
            <person name="Chen Y.-Y."/>
            <person name="Wu W.-L."/>
            <person name="Hsu J.-L."/>
            <person name="Lin Y.-F."/>
            <person name="Huang M.-D."/>
            <person name="Li C.-Y."/>
            <person name="Huang L."/>
            <person name="Wang Z.-W."/>
            <person name="Zhao X."/>
            <person name="Zhong W.-Y."/>
            <person name="Peng D.-H."/>
            <person name="Ahmad S."/>
            <person name="Lan S."/>
            <person name="Zhang J.-S."/>
            <person name="Tsai W.-C."/>
            <person name="Van De Peer Y."/>
            <person name="Liu Z.-J."/>
        </authorList>
    </citation>
    <scope>NUCLEOTIDE SEQUENCE</scope>
    <source>
        <strain evidence="2">SCP</strain>
        <tissue evidence="2">Leaves</tissue>
    </source>
</reference>
<evidence type="ECO:0000256" key="1">
    <source>
        <dbReference type="SAM" id="SignalP"/>
    </source>
</evidence>